<dbReference type="GO" id="GO:0016887">
    <property type="term" value="F:ATP hydrolysis activity"/>
    <property type="evidence" value="ECO:0007669"/>
    <property type="project" value="TreeGrafter"/>
</dbReference>
<dbReference type="PROSITE" id="PS51192">
    <property type="entry name" value="HELICASE_ATP_BIND_1"/>
    <property type="match status" value="1"/>
</dbReference>
<keyword evidence="2" id="KW-0067">ATP-binding</keyword>
<dbReference type="Gene3D" id="3.40.50.300">
    <property type="entry name" value="P-loop containing nucleotide triphosphate hydrolases"/>
    <property type="match status" value="2"/>
</dbReference>
<dbReference type="PANTHER" id="PTHR47962:SF5">
    <property type="entry name" value="ATP-DEPENDENT HELICASE LHR-RELATED"/>
    <property type="match status" value="1"/>
</dbReference>
<evidence type="ECO:0000256" key="2">
    <source>
        <dbReference type="ARBA" id="ARBA00022840"/>
    </source>
</evidence>
<keyword evidence="5" id="KW-0378">Hydrolase</keyword>
<dbReference type="GO" id="GO:0004386">
    <property type="term" value="F:helicase activity"/>
    <property type="evidence" value="ECO:0007669"/>
    <property type="project" value="UniProtKB-KW"/>
</dbReference>
<proteinExistence type="predicted"/>
<feature type="domain" description="Helicase C-terminal" evidence="4">
    <location>
        <begin position="921"/>
        <end position="1065"/>
    </location>
</feature>
<evidence type="ECO:0000259" key="3">
    <source>
        <dbReference type="PROSITE" id="PS51192"/>
    </source>
</evidence>
<dbReference type="InterPro" id="IPR052511">
    <property type="entry name" value="ATP-dep_Helicase"/>
</dbReference>
<evidence type="ECO:0000259" key="4">
    <source>
        <dbReference type="PROSITE" id="PS51194"/>
    </source>
</evidence>
<dbReference type="SMART" id="SM00487">
    <property type="entry name" value="DEXDc"/>
    <property type="match status" value="1"/>
</dbReference>
<dbReference type="InterPro" id="IPR027417">
    <property type="entry name" value="P-loop_NTPase"/>
</dbReference>
<dbReference type="GO" id="GO:0003677">
    <property type="term" value="F:DNA binding"/>
    <property type="evidence" value="ECO:0007669"/>
    <property type="project" value="TreeGrafter"/>
</dbReference>
<keyword evidence="5" id="KW-0347">Helicase</keyword>
<dbReference type="SMART" id="SM00490">
    <property type="entry name" value="HELICc"/>
    <property type="match status" value="1"/>
</dbReference>
<dbReference type="PROSITE" id="PS51194">
    <property type="entry name" value="HELICASE_CTER"/>
    <property type="match status" value="1"/>
</dbReference>
<dbReference type="CDD" id="cd17923">
    <property type="entry name" value="DEXHc_Hrq1-like"/>
    <property type="match status" value="1"/>
</dbReference>
<protein>
    <submittedName>
        <fullName evidence="5">DEAD/DEAH box helicase</fullName>
    </submittedName>
</protein>
<keyword evidence="1" id="KW-0547">Nucleotide-binding</keyword>
<name>A0A2W2DYA5_9ACTN</name>
<feature type="domain" description="Helicase ATP-binding" evidence="3">
    <location>
        <begin position="101"/>
        <end position="293"/>
    </location>
</feature>
<dbReference type="OrthoDB" id="3197455at2"/>
<dbReference type="GO" id="GO:0005524">
    <property type="term" value="F:ATP binding"/>
    <property type="evidence" value="ECO:0007669"/>
    <property type="project" value="UniProtKB-KW"/>
</dbReference>
<reference evidence="5 6" key="1">
    <citation type="submission" date="2018-01" db="EMBL/GenBank/DDBJ databases">
        <title>Draft genome sequence of Jishengella sp. NA12.</title>
        <authorList>
            <person name="Sahin N."/>
            <person name="Ay H."/>
            <person name="Saygin H."/>
        </authorList>
    </citation>
    <scope>NUCLEOTIDE SEQUENCE [LARGE SCALE GENOMIC DNA]</scope>
    <source>
        <strain evidence="5 6">NA12</strain>
    </source>
</reference>
<dbReference type="InterPro" id="IPR014001">
    <property type="entry name" value="Helicase_ATP-bd"/>
</dbReference>
<dbReference type="PANTHER" id="PTHR47962">
    <property type="entry name" value="ATP-DEPENDENT HELICASE LHR-RELATED-RELATED"/>
    <property type="match status" value="1"/>
</dbReference>
<dbReference type="Pfam" id="PF00270">
    <property type="entry name" value="DEAD"/>
    <property type="match status" value="1"/>
</dbReference>
<organism evidence="5 6">
    <name type="scientific">Micromonospora craterilacus</name>
    <dbReference type="NCBI Taxonomy" id="1655439"/>
    <lineage>
        <taxon>Bacteria</taxon>
        <taxon>Bacillati</taxon>
        <taxon>Actinomycetota</taxon>
        <taxon>Actinomycetes</taxon>
        <taxon>Micromonosporales</taxon>
        <taxon>Micromonosporaceae</taxon>
        <taxon>Micromonospora</taxon>
    </lineage>
</organism>
<evidence type="ECO:0000256" key="1">
    <source>
        <dbReference type="ARBA" id="ARBA00022741"/>
    </source>
</evidence>
<dbReference type="EMBL" id="POTY01000126">
    <property type="protein sequence ID" value="PZG15423.1"/>
    <property type="molecule type" value="Genomic_DNA"/>
</dbReference>
<evidence type="ECO:0000313" key="5">
    <source>
        <dbReference type="EMBL" id="PZG15423.1"/>
    </source>
</evidence>
<sequence length="1723" mass="192316">MDVFDVRDRLIEDYREFTSSFVDPRDAHVRKHVETLHASGYQWPAPYLSLNPNFATGGTIDELIAEGLLHPDNARIFRIKKHQSDPGNQPLLLHQHQREAIVTAQGGHSFVLTTGTGSGKSLSYIVPIVDRVLRAKADGTYQPGVKAIIVYPMNALANSQLYELEKFVRWGFPDGAPPVSFDRYTGQENAEAKRRILNDPPDILLTNYVMLELVLTRHRERDRLIRAARGLWFLVLDELHTYRGRQGADVAFLVRRAKDACAAPDLQCIGTSATMTTEGDAAYQRAAVADVATRLFGQAVQPEHVIGESLRRATTGGGSDAGGLAARVRHWHRAGHQPDLDAFRRDPLAHWVESTFGVEPEEGTGRLVRKRVPRTVPDAADNLAQVTGEPIGGCQAAIQAILQAGAQLIDPETDRPVFAFRLHQFLSKGDNVYVTVESPARRHITSRYQTVSPDSGPTERKILVPLAFCRECGQEYLTVRRTVNGFEARQDADSSEDGGYLYLSDDQPWPESLEIAVQDGRLPYSWTVLADDGSTVPAEDKRKYLPEVVHIDAEGFEVDPGKGVIAAWVAAPFRFCLRCRVSYERQRGKDFAQLAKLSTEGRSSALSVIGASVVRALRAEPALGKAARKLLSFVDNRQDASLQAGHFNDFVQVVQLRGALYRAAEKEPEGLTHERVAQQVTEALGLQLAEFARRPEVRYGKEEIRRALRELVNYRLYLDLERGWRVTMPNLEQTGLLRIGYRYLDEVAADQEIWEGSHHLLRDDSPEHRYEIAATLLDEMRRNLAIDVRCLTEEGFDEIRRLSVQHLAEPWALGVRERSTVAAIAFPKPSGKGRPRSYLHLSGRGALGKYLKRQYERPGQSCGIADAQGMIRDLLAALTEAGLVIQAAPGEGEDLIGGYRLRSDALLWQAGDGKAGAEDRVRKQLSGEVGARVNTFFRDLYRDTSHLLTGLQAKEHTAQVTPDVRQEREREFREGDLPLLFCSPTMELGVDIKELNAVALRNVPPTPANYAQRAGRAGRSGQPALVVTYCSTGSAHDQYYFKRQTKMVGGAVQPPRLDLANEDLVRSHLQAIWLAETKEELPSSLAAVMETGGDNPALELLAKLKKSIDDPEARRRALARATDALASDLDGELPSAPWWRPTWVADVIERAPRSFEEALDRWRKLYRAAFKEYEVQGRRAVDTNVSHKAREEAHRRANDARVQLDLLRNEDSDEPQTDFYTYRYLASEGFLPGYSFPRLPLAAYIPGLNGQRQGDYIHRPRFIGISEFGPGALIYHEGARYMVRSVQLQQAAEPGKDNLLTTSARRCRACGHLHDDVPGIDVCESCGERLGVTDENLLRPYTVRTQRRERISSDEEERRRSGFQIETSYRFHQHGGRPGKLTAMVAPEDGSAVATLVYGDAATVRRANLGLTRRKDQKIRGFWLDTTNGEWLSESKAAERTTDEEDLGSVDEIKRKQRVIPYVEDRRNILVLRLARKARHEEAMSLLYALERGIEATFQLEDSELTGELLPDLDEQGRMLFIESAEGGAGVLRRLVEEPAAISQVAAEALRIAHFDPVSGEEAEQGVFDGDDRCVQGCYDCLLSYSNQPYHRLIDRHLITDLLLDLAGSRTTRNGTAAAAAERLDTSARAAEFVAWLTQAGYRTPDGGRERMAEALVDLVYRDHRAAVFVDAADEPFGAERDLDAEESLIDAGWTPIRAAVGEWQQAVDRYPSVFGQHQAGAR</sequence>
<dbReference type="InterPro" id="IPR011545">
    <property type="entry name" value="DEAD/DEAH_box_helicase_dom"/>
</dbReference>
<comment type="caution">
    <text evidence="5">The sequence shown here is derived from an EMBL/GenBank/DDBJ whole genome shotgun (WGS) entry which is preliminary data.</text>
</comment>
<evidence type="ECO:0000313" key="6">
    <source>
        <dbReference type="Proteomes" id="UP000248924"/>
    </source>
</evidence>
<dbReference type="RefSeq" id="WP_111215284.1">
    <property type="nucleotide sequence ID" value="NZ_POTY01000126.1"/>
</dbReference>
<dbReference type="Proteomes" id="UP000248924">
    <property type="component" value="Unassembled WGS sequence"/>
</dbReference>
<dbReference type="Pfam" id="PF09369">
    <property type="entry name" value="MZB"/>
    <property type="match status" value="1"/>
</dbReference>
<keyword evidence="6" id="KW-1185">Reference proteome</keyword>
<dbReference type="Pfam" id="PF00271">
    <property type="entry name" value="Helicase_C"/>
    <property type="match status" value="1"/>
</dbReference>
<accession>A0A2W2DYA5</accession>
<dbReference type="InterPro" id="IPR018973">
    <property type="entry name" value="MZB"/>
</dbReference>
<dbReference type="SUPFAM" id="SSF52540">
    <property type="entry name" value="P-loop containing nucleoside triphosphate hydrolases"/>
    <property type="match status" value="2"/>
</dbReference>
<gene>
    <name evidence="5" type="ORF">C1I95_19655</name>
</gene>
<dbReference type="InterPro" id="IPR001650">
    <property type="entry name" value="Helicase_C-like"/>
</dbReference>